<dbReference type="InterPro" id="IPR018723">
    <property type="entry name" value="DUF2254_membrane"/>
</dbReference>
<reference evidence="2 3" key="1">
    <citation type="submission" date="2019-07" db="EMBL/GenBank/DDBJ databases">
        <title>Genomic Encyclopedia of Archaeal and Bacterial Type Strains, Phase II (KMG-II): from individual species to whole genera.</title>
        <authorList>
            <person name="Goeker M."/>
        </authorList>
    </citation>
    <scope>NUCLEOTIDE SEQUENCE [LARGE SCALE GENOMIC DNA]</scope>
    <source>
        <strain evidence="2 3">DSM 17527</strain>
    </source>
</reference>
<evidence type="ECO:0000313" key="2">
    <source>
        <dbReference type="EMBL" id="TYP77193.1"/>
    </source>
</evidence>
<keyword evidence="1" id="KW-0812">Transmembrane</keyword>
<sequence>MNIYLIKIRRFLKRVTRSIAFYPIIVSFGYFIASLVVLAVEQYPVIQDLKNTLPFLVIQNDETARTILSTFIGGLFTLTVFSFTMVMVVLNQASSNFSPRLLPGLISDIKHQIILGIYIGTLLFCMIVLISVRSRPDTENIIGFSVMISAILGIFCLANFVYFIHNISQEIQIQNIIQEIYNRTDKLVDDEKKRNKDSTIQQAPDTSEWTTIYSKSSGYYRGWSESLFDETTRQIKTTLQILPYQDQYIIQGDPVLKSQHPLSQEEKDNVLDGIRISERKKDGTGYLNGLIKLMEIAVKAMSPGINDPGTAINAIDAICLLLRKKLTYTDIYEVQFDKDGLRVIITTIPTQELMRIIFEPIRKYSKQDASVMYKMTQSLLGIYRIPDFHPSHKKVLINEFLMIGQDIKKHNENENDVEPIVKLLHNVS</sequence>
<name>A0A5S5CGP9_9FLAO</name>
<organism evidence="2 3">
    <name type="scientific">Aquimarina intermedia</name>
    <dbReference type="NCBI Taxonomy" id="350814"/>
    <lineage>
        <taxon>Bacteria</taxon>
        <taxon>Pseudomonadati</taxon>
        <taxon>Bacteroidota</taxon>
        <taxon>Flavobacteriia</taxon>
        <taxon>Flavobacteriales</taxon>
        <taxon>Flavobacteriaceae</taxon>
        <taxon>Aquimarina</taxon>
    </lineage>
</organism>
<feature type="transmembrane region" description="Helical" evidence="1">
    <location>
        <begin position="142"/>
        <end position="164"/>
    </location>
</feature>
<dbReference type="Proteomes" id="UP000324376">
    <property type="component" value="Unassembled WGS sequence"/>
</dbReference>
<accession>A0A5S5CGP9</accession>
<keyword evidence="1" id="KW-1133">Transmembrane helix</keyword>
<feature type="transmembrane region" description="Helical" evidence="1">
    <location>
        <begin position="66"/>
        <end position="90"/>
    </location>
</feature>
<dbReference type="OrthoDB" id="2955631at2"/>
<evidence type="ECO:0000313" key="3">
    <source>
        <dbReference type="Proteomes" id="UP000324376"/>
    </source>
</evidence>
<dbReference type="AlphaFoldDB" id="A0A5S5CGP9"/>
<dbReference type="RefSeq" id="WP_148781212.1">
    <property type="nucleotide sequence ID" value="NZ_VNHU01000001.1"/>
</dbReference>
<gene>
    <name evidence="2" type="ORF">BD809_101343</name>
</gene>
<comment type="caution">
    <text evidence="2">The sequence shown here is derived from an EMBL/GenBank/DDBJ whole genome shotgun (WGS) entry which is preliminary data.</text>
</comment>
<dbReference type="EMBL" id="VNHU01000001">
    <property type="protein sequence ID" value="TYP77193.1"/>
    <property type="molecule type" value="Genomic_DNA"/>
</dbReference>
<protein>
    <submittedName>
        <fullName evidence="2">Putative membrane protein</fullName>
    </submittedName>
</protein>
<evidence type="ECO:0000256" key="1">
    <source>
        <dbReference type="SAM" id="Phobius"/>
    </source>
</evidence>
<keyword evidence="3" id="KW-1185">Reference proteome</keyword>
<proteinExistence type="predicted"/>
<feature type="transmembrane region" description="Helical" evidence="1">
    <location>
        <begin position="111"/>
        <end position="130"/>
    </location>
</feature>
<dbReference type="Pfam" id="PF10011">
    <property type="entry name" value="DUF2254"/>
    <property type="match status" value="1"/>
</dbReference>
<feature type="transmembrane region" description="Helical" evidence="1">
    <location>
        <begin position="21"/>
        <end position="46"/>
    </location>
</feature>
<keyword evidence="1" id="KW-0472">Membrane</keyword>